<keyword evidence="3" id="KW-1185">Reference proteome</keyword>
<dbReference type="AlphaFoldDB" id="Q4UMN9"/>
<reference evidence="2 3" key="1">
    <citation type="journal article" date="2005" name="PLoS Biol.">
        <title>The genome sequence of Rickettsia felis identifies the first putative conjugative plasmid in an obligate intracellular parasite.</title>
        <authorList>
            <person name="Ogata H."/>
            <person name="Renesto P."/>
            <person name="Audic S."/>
            <person name="Robert C."/>
            <person name="Blanc G."/>
            <person name="Fournier P.E."/>
            <person name="Parinello H."/>
            <person name="Claverie J.M."/>
            <person name="Raoult D."/>
        </authorList>
    </citation>
    <scope>NUCLEOTIDE SEQUENCE [LARGE SCALE GENOMIC DNA]</scope>
    <source>
        <strain evidence="3">ATCC VR-1525 / URRWXCal2</strain>
    </source>
</reference>
<evidence type="ECO:0000256" key="1">
    <source>
        <dbReference type="SAM" id="MobiDB-lite"/>
    </source>
</evidence>
<feature type="region of interest" description="Disordered" evidence="1">
    <location>
        <begin position="15"/>
        <end position="44"/>
    </location>
</feature>
<proteinExistence type="predicted"/>
<accession>Q4UMN9</accession>
<dbReference type="STRING" id="315456.RF_0318"/>
<evidence type="ECO:0000313" key="3">
    <source>
        <dbReference type="Proteomes" id="UP000008548"/>
    </source>
</evidence>
<feature type="region of interest" description="Disordered" evidence="1">
    <location>
        <begin position="247"/>
        <end position="267"/>
    </location>
</feature>
<evidence type="ECO:0000313" key="2">
    <source>
        <dbReference type="EMBL" id="AAY61169.1"/>
    </source>
</evidence>
<feature type="compositionally biased region" description="Basic and acidic residues" evidence="1">
    <location>
        <begin position="15"/>
        <end position="42"/>
    </location>
</feature>
<feature type="region of interest" description="Disordered" evidence="1">
    <location>
        <begin position="66"/>
        <end position="94"/>
    </location>
</feature>
<protein>
    <submittedName>
        <fullName evidence="2">Uncharacterized protein</fullName>
    </submittedName>
</protein>
<dbReference type="HOGENOM" id="CLU_787283_0_0_5"/>
<sequence>MIYRSYNLLSWKEKEKKNEQAEKMAKQKQQREAEQAENEKNDNLCLDLATNLKNRAKGLWGDKIEEDNDEDDYKANDRDNNPQLPSYEKDTYNNVPFTQLSPAKQEKIIQEYKKGELERFYYEKAQAETTNKKNTWEKVPPVVKKAITDKYAEDKQKKIIEYYYINYYKHNKRSFDQLSLEQRKQVERAFNNFIDKEEVKESYEWECDKNIRKIHSEDPQFKYNVAFFELNNGLQIRKKEEYIQKKENKERKKQEDAVKAKKSAEEQVQRTRELKELILKVGAPPPPPNAEIGLQNNKIKELESKIRENKTNNGTKEERKRLKEELEKSKAELEALKKEQEEERIRVLKERN</sequence>
<feature type="region of interest" description="Disordered" evidence="1">
    <location>
        <begin position="303"/>
        <end position="324"/>
    </location>
</feature>
<name>Q4UMN9_RICFE</name>
<dbReference type="KEGG" id="rfe:RF_0318"/>
<dbReference type="Proteomes" id="UP000008548">
    <property type="component" value="Chromosome"/>
</dbReference>
<dbReference type="EMBL" id="CP000053">
    <property type="protein sequence ID" value="AAY61169.1"/>
    <property type="molecule type" value="Genomic_DNA"/>
</dbReference>
<organism evidence="2 3">
    <name type="scientific">Rickettsia felis (strain ATCC VR-1525 / URRWXCal2)</name>
    <name type="common">Rickettsia azadi</name>
    <dbReference type="NCBI Taxonomy" id="315456"/>
    <lineage>
        <taxon>Bacteria</taxon>
        <taxon>Pseudomonadati</taxon>
        <taxon>Pseudomonadota</taxon>
        <taxon>Alphaproteobacteria</taxon>
        <taxon>Rickettsiales</taxon>
        <taxon>Rickettsiaceae</taxon>
        <taxon>Rickettsieae</taxon>
        <taxon>Rickettsia</taxon>
        <taxon>spotted fever group</taxon>
    </lineage>
</organism>
<gene>
    <name evidence="2" type="ordered locus">RF_0318</name>
</gene>